<feature type="compositionally biased region" description="Polar residues" evidence="1">
    <location>
        <begin position="197"/>
        <end position="208"/>
    </location>
</feature>
<reference evidence="3" key="1">
    <citation type="submission" date="2025-08" db="UniProtKB">
        <authorList>
            <consortium name="RefSeq"/>
        </authorList>
    </citation>
    <scope>IDENTIFICATION</scope>
    <source>
        <strain evidence="3">Quisiro</strain>
        <tissue evidence="3">Liver</tissue>
    </source>
</reference>
<dbReference type="GeneID" id="106525816"/>
<dbReference type="Proteomes" id="UP000192220">
    <property type="component" value="Unplaced"/>
</dbReference>
<dbReference type="KEGG" id="alim:106525816"/>
<keyword evidence="2" id="KW-1185">Reference proteome</keyword>
<evidence type="ECO:0000313" key="3">
    <source>
        <dbReference type="RefSeq" id="XP_013875612.1"/>
    </source>
</evidence>
<accession>A0A2I4C6I8</accession>
<dbReference type="RefSeq" id="XP_013875612.1">
    <property type="nucleotide sequence ID" value="XM_014020158.1"/>
</dbReference>
<dbReference type="AlphaFoldDB" id="A0A2I4C6I8"/>
<evidence type="ECO:0000256" key="1">
    <source>
        <dbReference type="SAM" id="MobiDB-lite"/>
    </source>
</evidence>
<proteinExistence type="predicted"/>
<feature type="region of interest" description="Disordered" evidence="1">
    <location>
        <begin position="1"/>
        <end position="360"/>
    </location>
</feature>
<feature type="compositionally biased region" description="Pro residues" evidence="1">
    <location>
        <begin position="296"/>
        <end position="306"/>
    </location>
</feature>
<name>A0A2I4C6I8_AUSLI</name>
<sequence>MPKHPAPDIESHQHTGEQRHTPPEGSPGHLPTPYRGQAISEPRRQAHSFWGVEEQTAKAQPGLHQASRSAPRHSEATPLTTPTHRQWPSAHPPADHQPDHGSHPSQRANHGNQGPQSESPNNPREDRPPAKALGTPPGSRVHPHQTTDRQAGRAQGHGQNRAHGTTREGDHQSIHPRAIQTPKIRRPVPQPACDQQRPLNPSKESSAESAHPAAGSARRHPEQAPPPLRDQPATPAQDPSRHQRPSTHPSPQRKYYTHPNIRTTLRTHGTLDTQAGSTHPVHGSPAPHPATTIPRPTSPPKAPSPEPGTRAQTGPQPGNRLPGLKPPRPHQDHRPGVVRPQDPKPPMPTPAQLNHRIGDP</sequence>
<feature type="compositionally biased region" description="Basic and acidic residues" evidence="1">
    <location>
        <begin position="93"/>
        <end position="102"/>
    </location>
</feature>
<feature type="compositionally biased region" description="Polar residues" evidence="1">
    <location>
        <begin position="260"/>
        <end position="277"/>
    </location>
</feature>
<protein>
    <submittedName>
        <fullName evidence="3">Extensin-like</fullName>
    </submittedName>
</protein>
<feature type="compositionally biased region" description="Basic and acidic residues" evidence="1">
    <location>
        <begin position="1"/>
        <end position="22"/>
    </location>
</feature>
<feature type="compositionally biased region" description="Polar residues" evidence="1">
    <location>
        <begin position="77"/>
        <end position="86"/>
    </location>
</feature>
<dbReference type="InParanoid" id="A0A2I4C6I8"/>
<evidence type="ECO:0000313" key="2">
    <source>
        <dbReference type="Proteomes" id="UP000192220"/>
    </source>
</evidence>
<organism evidence="2 3">
    <name type="scientific">Austrofundulus limnaeus</name>
    <name type="common">Annual killifish</name>
    <dbReference type="NCBI Taxonomy" id="52670"/>
    <lineage>
        <taxon>Eukaryota</taxon>
        <taxon>Metazoa</taxon>
        <taxon>Chordata</taxon>
        <taxon>Craniata</taxon>
        <taxon>Vertebrata</taxon>
        <taxon>Euteleostomi</taxon>
        <taxon>Actinopterygii</taxon>
        <taxon>Neopterygii</taxon>
        <taxon>Teleostei</taxon>
        <taxon>Neoteleostei</taxon>
        <taxon>Acanthomorphata</taxon>
        <taxon>Ovalentaria</taxon>
        <taxon>Atherinomorphae</taxon>
        <taxon>Cyprinodontiformes</taxon>
        <taxon>Rivulidae</taxon>
        <taxon>Austrofundulus</taxon>
    </lineage>
</organism>
<feature type="compositionally biased region" description="Polar residues" evidence="1">
    <location>
        <begin position="103"/>
        <end position="122"/>
    </location>
</feature>
<gene>
    <name evidence="3" type="primary">LOC106525816</name>
</gene>